<evidence type="ECO:0000259" key="1">
    <source>
        <dbReference type="PROSITE" id="PS50097"/>
    </source>
</evidence>
<dbReference type="PANTHER" id="PTHR47843">
    <property type="entry name" value="BTB DOMAIN-CONTAINING PROTEIN-RELATED"/>
    <property type="match status" value="1"/>
</dbReference>
<dbReference type="AlphaFoldDB" id="A0AAN7W1C3"/>
<dbReference type="Proteomes" id="UP001310594">
    <property type="component" value="Unassembled WGS sequence"/>
</dbReference>
<dbReference type="CDD" id="cd18186">
    <property type="entry name" value="BTB_POZ_ZBTB_KLHL-like"/>
    <property type="match status" value="1"/>
</dbReference>
<organism evidence="2 3">
    <name type="scientific">Elasticomyces elasticus</name>
    <dbReference type="NCBI Taxonomy" id="574655"/>
    <lineage>
        <taxon>Eukaryota</taxon>
        <taxon>Fungi</taxon>
        <taxon>Dikarya</taxon>
        <taxon>Ascomycota</taxon>
        <taxon>Pezizomycotina</taxon>
        <taxon>Dothideomycetes</taxon>
        <taxon>Dothideomycetidae</taxon>
        <taxon>Mycosphaerellales</taxon>
        <taxon>Teratosphaeriaceae</taxon>
        <taxon>Elasticomyces</taxon>
    </lineage>
</organism>
<evidence type="ECO:0000313" key="3">
    <source>
        <dbReference type="Proteomes" id="UP001310594"/>
    </source>
</evidence>
<dbReference type="Pfam" id="PF00651">
    <property type="entry name" value="BTB"/>
    <property type="match status" value="1"/>
</dbReference>
<name>A0AAN7W1C3_9PEZI</name>
<dbReference type="PROSITE" id="PS50097">
    <property type="entry name" value="BTB"/>
    <property type="match status" value="1"/>
</dbReference>
<dbReference type="InterPro" id="IPR011333">
    <property type="entry name" value="SKP1/BTB/POZ_sf"/>
</dbReference>
<dbReference type="Gene3D" id="3.30.710.10">
    <property type="entry name" value="Potassium Channel Kv1.1, Chain A"/>
    <property type="match status" value="1"/>
</dbReference>
<feature type="domain" description="BTB" evidence="1">
    <location>
        <begin position="10"/>
        <end position="80"/>
    </location>
</feature>
<dbReference type="PANTHER" id="PTHR47843:SF2">
    <property type="entry name" value="BTB DOMAIN-CONTAINING PROTEIN"/>
    <property type="match status" value="1"/>
</dbReference>
<dbReference type="SUPFAM" id="SSF54695">
    <property type="entry name" value="POZ domain"/>
    <property type="match status" value="1"/>
</dbReference>
<comment type="caution">
    <text evidence="2">The sequence shown here is derived from an EMBL/GenBank/DDBJ whole genome shotgun (WGS) entry which is preliminary data.</text>
</comment>
<dbReference type="EMBL" id="JAVRQU010000020">
    <property type="protein sequence ID" value="KAK5691975.1"/>
    <property type="molecule type" value="Genomic_DNA"/>
</dbReference>
<protein>
    <recommendedName>
        <fullName evidence="1">BTB domain-containing protein</fullName>
    </recommendedName>
</protein>
<proteinExistence type="predicted"/>
<sequence>MECSTLPNFNDTIIVVVGEEQEIFTVNTATICQKSEFFRAACKREWQEGKDKTVPLSDIRPTVFTLYVNWAYTGVLDVKIADDPELVHACPQGADGSDMIQRKQEVALSDHRHSNIVALYLAADFLLDETLKERAIDTLLDTWGSGLNISLISEVWGSTATDSGLRRLLVDTVISHSKASDYMAKRRGDDRVPAEFYIDFAERLLAVHGPATAVKPTLRRRNNYYDRNTSHETAATPAPNTARYRTLDDVEDLRTQKTIREMQVVVPDSLQECFNALVVKKGDKQAAIAWLLSYPL</sequence>
<reference evidence="2" key="1">
    <citation type="submission" date="2023-08" db="EMBL/GenBank/DDBJ databases">
        <title>Black Yeasts Isolated from many extreme environments.</title>
        <authorList>
            <person name="Coleine C."/>
            <person name="Stajich J.E."/>
            <person name="Selbmann L."/>
        </authorList>
    </citation>
    <scope>NUCLEOTIDE SEQUENCE</scope>
    <source>
        <strain evidence="2">CCFEE 5810</strain>
    </source>
</reference>
<accession>A0AAN7W1C3</accession>
<dbReference type="InterPro" id="IPR000210">
    <property type="entry name" value="BTB/POZ_dom"/>
</dbReference>
<evidence type="ECO:0000313" key="2">
    <source>
        <dbReference type="EMBL" id="KAK5691975.1"/>
    </source>
</evidence>
<gene>
    <name evidence="2" type="ORF">LTR97_011146</name>
</gene>
<dbReference type="SMART" id="SM00225">
    <property type="entry name" value="BTB"/>
    <property type="match status" value="1"/>
</dbReference>